<keyword evidence="3" id="KW-1185">Reference proteome</keyword>
<comment type="caution">
    <text evidence="2">The sequence shown here is derived from an EMBL/GenBank/DDBJ whole genome shotgun (WGS) entry which is preliminary data.</text>
</comment>
<dbReference type="EMBL" id="VSRR010117091">
    <property type="protein sequence ID" value="MPC99138.1"/>
    <property type="molecule type" value="Genomic_DNA"/>
</dbReference>
<feature type="region of interest" description="Disordered" evidence="1">
    <location>
        <begin position="1"/>
        <end position="65"/>
    </location>
</feature>
<reference evidence="2 3" key="1">
    <citation type="submission" date="2019-05" db="EMBL/GenBank/DDBJ databases">
        <title>Another draft genome of Portunus trituberculatus and its Hox gene families provides insights of decapod evolution.</title>
        <authorList>
            <person name="Jeong J.-H."/>
            <person name="Song I."/>
            <person name="Kim S."/>
            <person name="Choi T."/>
            <person name="Kim D."/>
            <person name="Ryu S."/>
            <person name="Kim W."/>
        </authorList>
    </citation>
    <scope>NUCLEOTIDE SEQUENCE [LARGE SCALE GENOMIC DNA]</scope>
    <source>
        <tissue evidence="2">Muscle</tissue>
    </source>
</reference>
<dbReference type="Proteomes" id="UP000324222">
    <property type="component" value="Unassembled WGS sequence"/>
</dbReference>
<gene>
    <name evidence="2" type="ORF">E2C01_094534</name>
</gene>
<evidence type="ECO:0000313" key="2">
    <source>
        <dbReference type="EMBL" id="MPC99138.1"/>
    </source>
</evidence>
<dbReference type="AlphaFoldDB" id="A0A5B7K1X3"/>
<feature type="compositionally biased region" description="Low complexity" evidence="1">
    <location>
        <begin position="29"/>
        <end position="45"/>
    </location>
</feature>
<protein>
    <submittedName>
        <fullName evidence="2">Uncharacterized protein</fullName>
    </submittedName>
</protein>
<proteinExistence type="predicted"/>
<feature type="compositionally biased region" description="Polar residues" evidence="1">
    <location>
        <begin position="1"/>
        <end position="10"/>
    </location>
</feature>
<name>A0A5B7K1X3_PORTR</name>
<evidence type="ECO:0000256" key="1">
    <source>
        <dbReference type="SAM" id="MobiDB-lite"/>
    </source>
</evidence>
<evidence type="ECO:0000313" key="3">
    <source>
        <dbReference type="Proteomes" id="UP000324222"/>
    </source>
</evidence>
<organism evidence="2 3">
    <name type="scientific">Portunus trituberculatus</name>
    <name type="common">Swimming crab</name>
    <name type="synonym">Neptunus trituberculatus</name>
    <dbReference type="NCBI Taxonomy" id="210409"/>
    <lineage>
        <taxon>Eukaryota</taxon>
        <taxon>Metazoa</taxon>
        <taxon>Ecdysozoa</taxon>
        <taxon>Arthropoda</taxon>
        <taxon>Crustacea</taxon>
        <taxon>Multicrustacea</taxon>
        <taxon>Malacostraca</taxon>
        <taxon>Eumalacostraca</taxon>
        <taxon>Eucarida</taxon>
        <taxon>Decapoda</taxon>
        <taxon>Pleocyemata</taxon>
        <taxon>Brachyura</taxon>
        <taxon>Eubrachyura</taxon>
        <taxon>Portunoidea</taxon>
        <taxon>Portunidae</taxon>
        <taxon>Portuninae</taxon>
        <taxon>Portunus</taxon>
    </lineage>
</organism>
<accession>A0A5B7K1X3</accession>
<sequence>MQVRTSSYTSFRGMGPDNRPCQTRHSNQSTPSPSHSPTTTESSHPLQQQNKPRVSRANVAEVPQR</sequence>